<dbReference type="GO" id="GO:0005886">
    <property type="term" value="C:plasma membrane"/>
    <property type="evidence" value="ECO:0007669"/>
    <property type="project" value="UniProtKB-SubCell"/>
</dbReference>
<evidence type="ECO:0000313" key="11">
    <source>
        <dbReference type="EMBL" id="PTU30559.1"/>
    </source>
</evidence>
<protein>
    <submittedName>
        <fullName evidence="11">DUF883 domain-containing protein</fullName>
    </submittedName>
</protein>
<evidence type="ECO:0000256" key="2">
    <source>
        <dbReference type="ARBA" id="ARBA00010423"/>
    </source>
</evidence>
<evidence type="ECO:0000256" key="1">
    <source>
        <dbReference type="ARBA" id="ARBA00004377"/>
    </source>
</evidence>
<sequence>MEDTLVNRPSDRHNGNSNSTSNSASSNSGVGTAVKAVGGSSSALSREFHNFVSDIEDLIKSSTSLSGDELKKAKDKIQERIGTAKEALDSAAQGVMQRGRAAATATNEYVNHEPWKAVGIGAALGLLLGVLVARR</sequence>
<keyword evidence="6" id="KW-1133">Transmembrane helix</keyword>
<keyword evidence="3" id="KW-1003">Cell membrane</keyword>
<dbReference type="PANTHER" id="PTHR35893:SF3">
    <property type="entry name" value="INNER MEMBRANE PROTEIN"/>
    <property type="match status" value="1"/>
</dbReference>
<feature type="domain" description="DUF883" evidence="9">
    <location>
        <begin position="52"/>
        <end position="93"/>
    </location>
</feature>
<dbReference type="InterPro" id="IPR043604">
    <property type="entry name" value="DUF883_N"/>
</dbReference>
<dbReference type="PANTHER" id="PTHR35893">
    <property type="entry name" value="INNER MEMBRANE PROTEIN-RELATED"/>
    <property type="match status" value="1"/>
</dbReference>
<name>A0A2T5MDB3_9GAMM</name>
<evidence type="ECO:0000256" key="8">
    <source>
        <dbReference type="SAM" id="MobiDB-lite"/>
    </source>
</evidence>
<evidence type="ECO:0000256" key="5">
    <source>
        <dbReference type="ARBA" id="ARBA00022692"/>
    </source>
</evidence>
<dbReference type="Pfam" id="PF19029">
    <property type="entry name" value="DUF883_C"/>
    <property type="match status" value="1"/>
</dbReference>
<feature type="compositionally biased region" description="Low complexity" evidence="8">
    <location>
        <begin position="15"/>
        <end position="34"/>
    </location>
</feature>
<comment type="similarity">
    <text evidence="2">Belongs to the ElaB/YgaM/YqjD family.</text>
</comment>
<keyword evidence="5" id="KW-0812">Transmembrane</keyword>
<organism evidence="11 12">
    <name type="scientific">Stenotrophobium rhamnosiphilum</name>
    <dbReference type="NCBI Taxonomy" id="2029166"/>
    <lineage>
        <taxon>Bacteria</taxon>
        <taxon>Pseudomonadati</taxon>
        <taxon>Pseudomonadota</taxon>
        <taxon>Gammaproteobacteria</taxon>
        <taxon>Nevskiales</taxon>
        <taxon>Nevskiaceae</taxon>
        <taxon>Stenotrophobium</taxon>
    </lineage>
</organism>
<keyword evidence="12" id="KW-1185">Reference proteome</keyword>
<keyword evidence="7" id="KW-0472">Membrane</keyword>
<dbReference type="Pfam" id="PF05957">
    <property type="entry name" value="DUF883"/>
    <property type="match status" value="1"/>
</dbReference>
<evidence type="ECO:0000256" key="4">
    <source>
        <dbReference type="ARBA" id="ARBA00022519"/>
    </source>
</evidence>
<evidence type="ECO:0000313" key="12">
    <source>
        <dbReference type="Proteomes" id="UP000244248"/>
    </source>
</evidence>
<evidence type="ECO:0000259" key="10">
    <source>
        <dbReference type="Pfam" id="PF19029"/>
    </source>
</evidence>
<dbReference type="EMBL" id="QANS01000005">
    <property type="protein sequence ID" value="PTU30559.1"/>
    <property type="molecule type" value="Genomic_DNA"/>
</dbReference>
<dbReference type="InterPro" id="IPR010279">
    <property type="entry name" value="YqjD/ElaB"/>
</dbReference>
<dbReference type="AlphaFoldDB" id="A0A2T5MDB3"/>
<feature type="region of interest" description="Disordered" evidence="8">
    <location>
        <begin position="1"/>
        <end position="36"/>
    </location>
</feature>
<keyword evidence="4" id="KW-0997">Cell inner membrane</keyword>
<dbReference type="OrthoDB" id="5298386at2"/>
<feature type="domain" description="DUF883" evidence="10">
    <location>
        <begin position="106"/>
        <end position="135"/>
    </location>
</feature>
<accession>A0A2T5MDB3</accession>
<evidence type="ECO:0000256" key="6">
    <source>
        <dbReference type="ARBA" id="ARBA00022989"/>
    </source>
</evidence>
<dbReference type="InterPro" id="IPR043605">
    <property type="entry name" value="DUF883_C"/>
</dbReference>
<dbReference type="GO" id="GO:0043022">
    <property type="term" value="F:ribosome binding"/>
    <property type="evidence" value="ECO:0007669"/>
    <property type="project" value="InterPro"/>
</dbReference>
<reference evidence="11 12" key="1">
    <citation type="submission" date="2018-04" db="EMBL/GenBank/DDBJ databases">
        <title>Novel species isolated from glacier.</title>
        <authorList>
            <person name="Liu Q."/>
            <person name="Xin Y.-H."/>
        </authorList>
    </citation>
    <scope>NUCLEOTIDE SEQUENCE [LARGE SCALE GENOMIC DNA]</scope>
    <source>
        <strain evidence="11 12">GT1R17</strain>
    </source>
</reference>
<gene>
    <name evidence="11" type="ORF">CJD38_13710</name>
</gene>
<proteinExistence type="inferred from homology"/>
<comment type="caution">
    <text evidence="11">The sequence shown here is derived from an EMBL/GenBank/DDBJ whole genome shotgun (WGS) entry which is preliminary data.</text>
</comment>
<evidence type="ECO:0000256" key="7">
    <source>
        <dbReference type="ARBA" id="ARBA00023136"/>
    </source>
</evidence>
<dbReference type="RefSeq" id="WP_107940931.1">
    <property type="nucleotide sequence ID" value="NZ_QANS01000005.1"/>
</dbReference>
<dbReference type="Proteomes" id="UP000244248">
    <property type="component" value="Unassembled WGS sequence"/>
</dbReference>
<comment type="subcellular location">
    <subcellularLocation>
        <location evidence="1">Cell inner membrane</location>
        <topology evidence="1">Single-pass membrane protein</topology>
    </subcellularLocation>
</comment>
<evidence type="ECO:0000259" key="9">
    <source>
        <dbReference type="Pfam" id="PF05957"/>
    </source>
</evidence>
<evidence type="ECO:0000256" key="3">
    <source>
        <dbReference type="ARBA" id="ARBA00022475"/>
    </source>
</evidence>